<dbReference type="Gene3D" id="2.60.120.200">
    <property type="match status" value="1"/>
</dbReference>
<dbReference type="EMBL" id="VCMV01000041">
    <property type="protein sequence ID" value="KAB0265161.1"/>
    <property type="molecule type" value="Genomic_DNA"/>
</dbReference>
<proteinExistence type="predicted"/>
<dbReference type="Proteomes" id="UP000325684">
    <property type="component" value="Unassembled WGS sequence"/>
</dbReference>
<dbReference type="OrthoDB" id="118830at2"/>
<evidence type="ECO:0008006" key="3">
    <source>
        <dbReference type="Google" id="ProtNLM"/>
    </source>
</evidence>
<evidence type="ECO:0000313" key="1">
    <source>
        <dbReference type="EMBL" id="KAB0265161.1"/>
    </source>
</evidence>
<dbReference type="RefSeq" id="WP_150947656.1">
    <property type="nucleotide sequence ID" value="NZ_VCMV01000041.1"/>
</dbReference>
<sequence length="308" mass="34094">MMPTNMKEKSGGLLRGRPRWRVAAVLLTGGLALGLLGHLAYSAAYYVSNLDFGSGMAFADGFESGDLSKWEDGEVELCCDHSATIVSQGAREGAKALKFSLRGDDARVAGSKRAELRLKAVDLGQERWYAFSLFVPDEWQTTPELVTVAQWHAVDDRIFGEGGRAPPLRLILNGETWAIASHWDDRLLSGVPFRKAAPRDGANLWTGPLKRGVWTDWVFRVRWSYGDEGLIEVWKDGMPIVQRDGPNTYNDLLGPFFKVGIYIPQWKTETAASVASRREILFDAIKQDSQPLLPAQGEAVALPRNSDD</sequence>
<organism evidence="1 2">
    <name type="scientific">Microvirga brassicacearum</name>
    <dbReference type="NCBI Taxonomy" id="2580413"/>
    <lineage>
        <taxon>Bacteria</taxon>
        <taxon>Pseudomonadati</taxon>
        <taxon>Pseudomonadota</taxon>
        <taxon>Alphaproteobacteria</taxon>
        <taxon>Hyphomicrobiales</taxon>
        <taxon>Methylobacteriaceae</taxon>
        <taxon>Microvirga</taxon>
    </lineage>
</organism>
<comment type="caution">
    <text evidence="1">The sequence shown here is derived from an EMBL/GenBank/DDBJ whole genome shotgun (WGS) entry which is preliminary data.</text>
</comment>
<dbReference type="InterPro" id="IPR025975">
    <property type="entry name" value="Polysacc_lyase"/>
</dbReference>
<gene>
    <name evidence="1" type="ORF">FEZ63_19630</name>
</gene>
<dbReference type="Pfam" id="PF14099">
    <property type="entry name" value="Polysacc_lyase"/>
    <property type="match status" value="1"/>
</dbReference>
<dbReference type="AlphaFoldDB" id="A0A5N3P686"/>
<accession>A0A5N3P686</accession>
<protein>
    <recommendedName>
        <fullName evidence="3">Polysaccharide lyase</fullName>
    </recommendedName>
</protein>
<evidence type="ECO:0000313" key="2">
    <source>
        <dbReference type="Proteomes" id="UP000325684"/>
    </source>
</evidence>
<reference evidence="1 2" key="1">
    <citation type="journal article" date="2019" name="Microorganisms">
        <title>Genome Insights into the Novel Species Microvirga brassicacearum, a Rapeseed Endophyte with Biotechnological Potential.</title>
        <authorList>
            <person name="Jimenez-Gomez A."/>
            <person name="Saati-Santamaria Z."/>
            <person name="Igual J.M."/>
            <person name="Rivas R."/>
            <person name="Mateos P.F."/>
            <person name="Garcia-Fraile P."/>
        </authorList>
    </citation>
    <scope>NUCLEOTIDE SEQUENCE [LARGE SCALE GENOMIC DNA]</scope>
    <source>
        <strain evidence="1 2">CDVBN77</strain>
    </source>
</reference>
<keyword evidence="2" id="KW-1185">Reference proteome</keyword>
<name>A0A5N3P686_9HYPH</name>